<dbReference type="Proteomes" id="UP000242699">
    <property type="component" value="Unassembled WGS sequence"/>
</dbReference>
<gene>
    <name evidence="1" type="ORF">C7B43_20845</name>
</gene>
<protein>
    <submittedName>
        <fullName evidence="1">Uncharacterized protein</fullName>
    </submittedName>
</protein>
<dbReference type="AlphaFoldDB" id="A0A2T2WJ63"/>
<evidence type="ECO:0000313" key="1">
    <source>
        <dbReference type="EMBL" id="PSR22284.1"/>
    </source>
</evidence>
<proteinExistence type="predicted"/>
<name>A0A2T2WJ63_9FIRM</name>
<reference evidence="1 2" key="1">
    <citation type="journal article" date="2014" name="BMC Genomics">
        <title>Comparison of environmental and isolate Sulfobacillus genomes reveals diverse carbon, sulfur, nitrogen, and hydrogen metabolisms.</title>
        <authorList>
            <person name="Justice N.B."/>
            <person name="Norman A."/>
            <person name="Brown C.T."/>
            <person name="Singh A."/>
            <person name="Thomas B.C."/>
            <person name="Banfield J.F."/>
        </authorList>
    </citation>
    <scope>NUCLEOTIDE SEQUENCE [LARGE SCALE GENOMIC DNA]</scope>
    <source>
        <strain evidence="1">AMDSBA1</strain>
    </source>
</reference>
<sequence>MPKMAATLFGSNKDVALPSLLAVDPATPCILCGERVNDTAYATPEWGSVSNWNAYAGAATARTMVLCATCVEFVALFQKHEEQNKMVAGERLGSGWHRKVAGESTMEHYSLGQLKKNGPGDIWHTPYWITLHQAVFESRAHSWVLIDGNHQGNLYPYLPYTPAHSPYLTILTFRAGFYTVRLRRTLLWDTLYRVATRQQTIHAIDDGNLRHIVKILVPAEPFPEWPVPPRLLNPTKSEEVS</sequence>
<accession>A0A2T2WJ63</accession>
<dbReference type="EMBL" id="PXYT01000114">
    <property type="protein sequence ID" value="PSR22284.1"/>
    <property type="molecule type" value="Genomic_DNA"/>
</dbReference>
<organism evidence="1 2">
    <name type="scientific">Sulfobacillus benefaciens</name>
    <dbReference type="NCBI Taxonomy" id="453960"/>
    <lineage>
        <taxon>Bacteria</taxon>
        <taxon>Bacillati</taxon>
        <taxon>Bacillota</taxon>
        <taxon>Clostridia</taxon>
        <taxon>Eubacteriales</taxon>
        <taxon>Clostridiales Family XVII. Incertae Sedis</taxon>
        <taxon>Sulfobacillus</taxon>
    </lineage>
</organism>
<comment type="caution">
    <text evidence="1">The sequence shown here is derived from an EMBL/GenBank/DDBJ whole genome shotgun (WGS) entry which is preliminary data.</text>
</comment>
<evidence type="ECO:0000313" key="2">
    <source>
        <dbReference type="Proteomes" id="UP000242699"/>
    </source>
</evidence>